<evidence type="ECO:0000313" key="1">
    <source>
        <dbReference type="EMBL" id="JAH51752.1"/>
    </source>
</evidence>
<reference evidence="1" key="2">
    <citation type="journal article" date="2015" name="Fish Shellfish Immunol.">
        <title>Early steps in the European eel (Anguilla anguilla)-Vibrio vulnificus interaction in the gills: Role of the RtxA13 toxin.</title>
        <authorList>
            <person name="Callol A."/>
            <person name="Pajuelo D."/>
            <person name="Ebbesson L."/>
            <person name="Teles M."/>
            <person name="MacKenzie S."/>
            <person name="Amaro C."/>
        </authorList>
    </citation>
    <scope>NUCLEOTIDE SEQUENCE</scope>
</reference>
<protein>
    <submittedName>
        <fullName evidence="1">Uncharacterized protein</fullName>
    </submittedName>
</protein>
<proteinExistence type="predicted"/>
<sequence length="22" mass="2329">MPNHASGLFGLMCCVGLSKLHL</sequence>
<dbReference type="AlphaFoldDB" id="A0A0E9TE99"/>
<accession>A0A0E9TE99</accession>
<name>A0A0E9TE99_ANGAN</name>
<reference evidence="1" key="1">
    <citation type="submission" date="2014-11" db="EMBL/GenBank/DDBJ databases">
        <authorList>
            <person name="Amaro Gonzalez C."/>
        </authorList>
    </citation>
    <scope>NUCLEOTIDE SEQUENCE</scope>
</reference>
<organism evidence="1">
    <name type="scientific">Anguilla anguilla</name>
    <name type="common">European freshwater eel</name>
    <name type="synonym">Muraena anguilla</name>
    <dbReference type="NCBI Taxonomy" id="7936"/>
    <lineage>
        <taxon>Eukaryota</taxon>
        <taxon>Metazoa</taxon>
        <taxon>Chordata</taxon>
        <taxon>Craniata</taxon>
        <taxon>Vertebrata</taxon>
        <taxon>Euteleostomi</taxon>
        <taxon>Actinopterygii</taxon>
        <taxon>Neopterygii</taxon>
        <taxon>Teleostei</taxon>
        <taxon>Anguilliformes</taxon>
        <taxon>Anguillidae</taxon>
        <taxon>Anguilla</taxon>
    </lineage>
</organism>
<dbReference type="EMBL" id="GBXM01056825">
    <property type="protein sequence ID" value="JAH51752.1"/>
    <property type="molecule type" value="Transcribed_RNA"/>
</dbReference>